<proteinExistence type="predicted"/>
<protein>
    <recommendedName>
        <fullName evidence="3">SWIM-type domain-containing protein</fullName>
    </recommendedName>
</protein>
<accession>A0ABY6HTL6</accession>
<name>A0ABY6HTL6_9ARCH</name>
<dbReference type="Proteomes" id="UP001208689">
    <property type="component" value="Chromosome"/>
</dbReference>
<organism evidence="1 2">
    <name type="scientific">Candidatus Lokiarchaeum ossiferum</name>
    <dbReference type="NCBI Taxonomy" id="2951803"/>
    <lineage>
        <taxon>Archaea</taxon>
        <taxon>Promethearchaeati</taxon>
        <taxon>Promethearchaeota</taxon>
        <taxon>Promethearchaeia</taxon>
        <taxon>Promethearchaeales</taxon>
        <taxon>Promethearchaeaceae</taxon>
        <taxon>Candidatus Lokiarchaeum</taxon>
    </lineage>
</organism>
<evidence type="ECO:0008006" key="3">
    <source>
        <dbReference type="Google" id="ProtNLM"/>
    </source>
</evidence>
<sequence length="227" mass="26151">MAFTIPSDLKNIVLHWWKIIDQPEINVDELYNFIAFDLFLAPLEKTKKIVQQAIHLEYLSENKESESISLSDELQQEFLTWQEKGILKAKTMAAALAQSWRPPIDITPSMTYQALLSDLVDVSVLEKAGKIRSSAVSLDLVAFDDKIEGIVKSKDDGGISQSYRFKIDVKARSISHSCPEYNSLRKSQKQFCIHIARIFMKLFVKDSEKTIELLRNIVYQKSLWFFE</sequence>
<evidence type="ECO:0000313" key="1">
    <source>
        <dbReference type="EMBL" id="UYP46212.1"/>
    </source>
</evidence>
<gene>
    <name evidence="1" type="ORF">NEF87_002497</name>
</gene>
<reference evidence="1" key="1">
    <citation type="submission" date="2022-09" db="EMBL/GenBank/DDBJ databases">
        <title>Actin cytoskeleton and complex cell architecture in an #Asgard archaeon.</title>
        <authorList>
            <person name="Ponce Toledo R.I."/>
            <person name="Schleper C."/>
            <person name="Rodrigues Oliveira T."/>
            <person name="Wollweber F."/>
            <person name="Xu J."/>
            <person name="Rittmann S."/>
            <person name="Klingl A."/>
            <person name="Pilhofer M."/>
        </authorList>
    </citation>
    <scope>NUCLEOTIDE SEQUENCE</scope>
    <source>
        <strain evidence="1">B-35</strain>
    </source>
</reference>
<keyword evidence="2" id="KW-1185">Reference proteome</keyword>
<dbReference type="EMBL" id="CP104013">
    <property type="protein sequence ID" value="UYP46212.1"/>
    <property type="molecule type" value="Genomic_DNA"/>
</dbReference>
<evidence type="ECO:0000313" key="2">
    <source>
        <dbReference type="Proteomes" id="UP001208689"/>
    </source>
</evidence>